<dbReference type="PATRIC" id="fig|516051.4.peg.2768"/>
<name>A0A0D5YVJ8_9FLAO</name>
<evidence type="ECO:0000313" key="1">
    <source>
        <dbReference type="EMBL" id="AKA36260.1"/>
    </source>
</evidence>
<proteinExistence type="predicted"/>
<dbReference type="SUPFAM" id="SSF63825">
    <property type="entry name" value="YWTD domain"/>
    <property type="match status" value="1"/>
</dbReference>
<dbReference type="EMBL" id="CP011071">
    <property type="protein sequence ID" value="AKA36260.1"/>
    <property type="molecule type" value="Genomic_DNA"/>
</dbReference>
<dbReference type="HOGENOM" id="CLU_018570_1_0_10"/>
<protein>
    <submittedName>
        <fullName evidence="1">Alkaline phosphatase</fullName>
    </submittedName>
</protein>
<reference evidence="1 2" key="1">
    <citation type="submission" date="2015-03" db="EMBL/GenBank/DDBJ databases">
        <title>Complete genome sequence of Muricauda lutaonensis CC-HSB-11T, isolated from a coastal hot spring.</title>
        <authorList>
            <person name="Kim K.M."/>
        </authorList>
    </citation>
    <scope>NUCLEOTIDE SEQUENCE [LARGE SCALE GENOMIC DNA]</scope>
    <source>
        <strain evidence="1 2">CC-HSB-11</strain>
    </source>
</reference>
<gene>
    <name evidence="1" type="ORF">VC82_2700</name>
</gene>
<accession>A0A0D5YVJ8</accession>
<dbReference type="Proteomes" id="UP000032726">
    <property type="component" value="Chromosome"/>
</dbReference>
<dbReference type="RefSeq" id="WP_045802821.1">
    <property type="nucleotide sequence ID" value="NZ_CP011071.1"/>
</dbReference>
<dbReference type="Gene3D" id="2.120.10.30">
    <property type="entry name" value="TolB, C-terminal domain"/>
    <property type="match status" value="1"/>
</dbReference>
<dbReference type="STRING" id="516051.VC82_2700"/>
<dbReference type="KEGG" id="mlt:VC82_2700"/>
<dbReference type="InterPro" id="IPR008557">
    <property type="entry name" value="PhoX"/>
</dbReference>
<dbReference type="OrthoDB" id="9801383at2"/>
<evidence type="ECO:0000313" key="2">
    <source>
        <dbReference type="Proteomes" id="UP000032726"/>
    </source>
</evidence>
<organism evidence="1 2">
    <name type="scientific">Flagellimonas lutaonensis</name>
    <dbReference type="NCBI Taxonomy" id="516051"/>
    <lineage>
        <taxon>Bacteria</taxon>
        <taxon>Pseudomonadati</taxon>
        <taxon>Bacteroidota</taxon>
        <taxon>Flavobacteriia</taxon>
        <taxon>Flavobacteriales</taxon>
        <taxon>Flavobacteriaceae</taxon>
        <taxon>Flagellimonas</taxon>
    </lineage>
</organism>
<dbReference type="AlphaFoldDB" id="A0A0D5YVJ8"/>
<sequence length="560" mass="62979">MAYNRRKFISFLGKASAGTVIIPPFLAGCGNLATPTEKSLKSNGQALDRLRQLTIEGLSPSNKDDLLLAKGMDYHVIVRWSDKISENDEFGFNNDFTCFIPFDDDNPTDGLLWVNHEYVNPLFVSGFDRHKYENPNAHRTKEQVDQEMYHVGGSIVRIKQTNGRWEIVKNDPHNRRITAKTPIALNWDHPIKGATTVIGTHSNCSGGITPWKTFLSCEENYDSFFGETVYDQDGRPAHRDSSQGWEKFYDYPPEHYGWVVEVDPKDGSAQKHIALGRFAHECCTLYELKDKRVVAYTGDDKNNEHLYKFVSTKPGSLKEGTLYVADTVNGKWLSLDWESQPKLKERFKDQTEVLVRTREAAKILGATELNRPEDIEIDPITGNIFVSLTNNYEKRDFHGSILKIEETDGQYDALTFKASTYMAGGEKNGFSCPDNLAFDMAGNLWITSDMSGSKMNKEDGAYMPFKNNSLFVVPRHGKDEGKVIRLASAPNDAELTGPWFSPDGKTLFLSVQHPGEQTSDLKNPTSTWPFDADGIPKPAVVAITGDLIEKMNKLHLLEKA</sequence>
<dbReference type="PANTHER" id="PTHR35399">
    <property type="entry name" value="SLR8030 PROTEIN"/>
    <property type="match status" value="1"/>
</dbReference>
<dbReference type="Pfam" id="PF05787">
    <property type="entry name" value="PhoX"/>
    <property type="match status" value="1"/>
</dbReference>
<dbReference type="PANTHER" id="PTHR35399:SF2">
    <property type="entry name" value="DUF839 DOMAIN-CONTAINING PROTEIN"/>
    <property type="match status" value="1"/>
</dbReference>
<dbReference type="InterPro" id="IPR011042">
    <property type="entry name" value="6-blade_b-propeller_TolB-like"/>
</dbReference>
<keyword evidence="2" id="KW-1185">Reference proteome</keyword>
<dbReference type="PROSITE" id="PS51257">
    <property type="entry name" value="PROKAR_LIPOPROTEIN"/>
    <property type="match status" value="1"/>
</dbReference>